<proteinExistence type="predicted"/>
<accession>F2NB53</accession>
<dbReference type="HOGENOM" id="CLU_3232351_0_0_11"/>
<reference evidence="2" key="1">
    <citation type="journal article" date="2013" name="Stand. Genomic Sci.">
        <title>Complete genome sequence of Coriobacterium glomerans type strain (PW2(T)) from the midgut of Pyrrhocoris apterus L. (red soldier bug).</title>
        <authorList>
            <person name="Stackebrandt E."/>
            <person name="Zeytun A."/>
            <person name="Lapidus A."/>
            <person name="Nolan M."/>
            <person name="Lucas S."/>
            <person name="Hammon N."/>
            <person name="Deshpande S."/>
            <person name="Cheng J.F."/>
            <person name="Tapia R."/>
            <person name="Goodwin L.A."/>
            <person name="Pitluck S."/>
            <person name="Liolios K."/>
            <person name="Pagani I."/>
            <person name="Ivanova N."/>
            <person name="Mavromatis K."/>
            <person name="Mikhailova N."/>
            <person name="Huntemann M."/>
            <person name="Pati A."/>
            <person name="Chen A."/>
            <person name="Palaniappan K."/>
            <person name="Chang Y.J."/>
            <person name="Land M."/>
            <person name="Hauser L."/>
            <person name="Rohde M."/>
            <person name="Pukall R."/>
            <person name="Goker M."/>
            <person name="Detter J.C."/>
            <person name="Woyke T."/>
            <person name="Bristow J."/>
            <person name="Eisen J.A."/>
            <person name="Markowitz V."/>
            <person name="Hugenholtz P."/>
            <person name="Kyrpides N.C."/>
            <person name="Klenk H.P."/>
        </authorList>
    </citation>
    <scope>NUCLEOTIDE SEQUENCE</scope>
    <source>
        <strain evidence="2">ATCC 49209 / DSM 20642 / JCM 10262 / PW2</strain>
    </source>
</reference>
<dbReference type="Proteomes" id="UP000006851">
    <property type="component" value="Chromosome"/>
</dbReference>
<dbReference type="KEGG" id="cgo:Corgl_1708"/>
<evidence type="ECO:0000313" key="1">
    <source>
        <dbReference type="EMBL" id="AEB07804.1"/>
    </source>
</evidence>
<keyword evidence="2" id="KW-1185">Reference proteome</keyword>
<protein>
    <submittedName>
        <fullName evidence="1">Uncharacterized protein</fullName>
    </submittedName>
</protein>
<name>F2NB53_CORGP</name>
<organism evidence="1 2">
    <name type="scientific">Coriobacterium glomerans (strain ATCC 49209 / DSM 20642 / JCM 10262 / PW2)</name>
    <dbReference type="NCBI Taxonomy" id="700015"/>
    <lineage>
        <taxon>Bacteria</taxon>
        <taxon>Bacillati</taxon>
        <taxon>Actinomycetota</taxon>
        <taxon>Coriobacteriia</taxon>
        <taxon>Coriobacteriales</taxon>
        <taxon>Coriobacteriaceae</taxon>
        <taxon>Coriobacterium</taxon>
    </lineage>
</organism>
<dbReference type="AlphaFoldDB" id="F2NB53"/>
<dbReference type="EMBL" id="CP002628">
    <property type="protein sequence ID" value="AEB07804.1"/>
    <property type="molecule type" value="Genomic_DNA"/>
</dbReference>
<gene>
    <name evidence="1" type="ordered locus">Corgl_1708</name>
</gene>
<evidence type="ECO:0000313" key="2">
    <source>
        <dbReference type="Proteomes" id="UP000006851"/>
    </source>
</evidence>
<sequence length="43" mass="4831">MEAAIRALDNDSRVLLVSEDSIAREVLRQTLMVHLIEGEAEVH</sequence>